<evidence type="ECO:0000313" key="7">
    <source>
        <dbReference type="EMBL" id="POS02184.1"/>
    </source>
</evidence>
<evidence type="ECO:0000256" key="3">
    <source>
        <dbReference type="ARBA" id="ARBA00022692"/>
    </source>
</evidence>
<feature type="transmembrane region" description="Helical" evidence="6">
    <location>
        <begin position="591"/>
        <end position="610"/>
    </location>
</feature>
<feature type="transmembrane region" description="Helical" evidence="6">
    <location>
        <begin position="396"/>
        <end position="414"/>
    </location>
</feature>
<dbReference type="PANTHER" id="PTHR33529">
    <property type="entry name" value="SLR0882 PROTEIN-RELATED"/>
    <property type="match status" value="1"/>
</dbReference>
<feature type="transmembrane region" description="Helical" evidence="6">
    <location>
        <begin position="630"/>
        <end position="648"/>
    </location>
</feature>
<dbReference type="Pfam" id="PF03739">
    <property type="entry name" value="LptF_LptG"/>
    <property type="match status" value="1"/>
</dbReference>
<keyword evidence="8" id="KW-1185">Reference proteome</keyword>
<comment type="subcellular location">
    <subcellularLocation>
        <location evidence="1">Cell membrane</location>
        <topology evidence="1">Multi-pass membrane protein</topology>
    </subcellularLocation>
</comment>
<dbReference type="PANTHER" id="PTHR33529:SF6">
    <property type="entry name" value="YJGP_YJGQ FAMILY PERMEASE"/>
    <property type="match status" value="1"/>
</dbReference>
<dbReference type="OrthoDB" id="1096108at2"/>
<evidence type="ECO:0000256" key="2">
    <source>
        <dbReference type="ARBA" id="ARBA00022475"/>
    </source>
</evidence>
<keyword evidence="3 6" id="KW-0812">Transmembrane</keyword>
<dbReference type="GO" id="GO:0015920">
    <property type="term" value="P:lipopolysaccharide transport"/>
    <property type="evidence" value="ECO:0007669"/>
    <property type="project" value="TreeGrafter"/>
</dbReference>
<accession>A0A2S4N904</accession>
<feature type="transmembrane region" description="Helical" evidence="6">
    <location>
        <begin position="12"/>
        <end position="36"/>
    </location>
</feature>
<keyword evidence="2" id="KW-1003">Cell membrane</keyword>
<dbReference type="Proteomes" id="UP000237056">
    <property type="component" value="Unassembled WGS sequence"/>
</dbReference>
<evidence type="ECO:0000256" key="5">
    <source>
        <dbReference type="ARBA" id="ARBA00023136"/>
    </source>
</evidence>
<gene>
    <name evidence="7" type="ORF">Q361_10578</name>
</gene>
<dbReference type="InterPro" id="IPR005495">
    <property type="entry name" value="LptG/LptF_permease"/>
</dbReference>
<evidence type="ECO:0000256" key="1">
    <source>
        <dbReference type="ARBA" id="ARBA00004651"/>
    </source>
</evidence>
<sequence>MKILDKYLLKSFLITFTTVFVILFFIFILQVVWLYISELAGKDLDFGLIMKFLTFKMPSLVPMVLPLSVLLSSIMTYGSLSENYEFAAMKSSGISLQRAIRPLVYFIGVLAVISFFFANNVIPFAEYKFVNFRRHLAQVKPAMAIGEGQLSEIGLYTIKVEKKSGPSGNLLSGVTIHVKLPNGEGNKTVIKAKSGELISSEDSNVLKLVLKDGYYYEDILPQKYEEREKQPFVKSSFAKDVIYMDLTKLNQTDQNQAEITSTSTMLTIGQLRYTIDSLKTNLKKDIISSSENLYQRTGVNSIFRYNTKPENFDYNNMLKDFDDSEKLQILTIAKSSIENTGFSIETSKLELENKQKNINLHWISFWEKFMIAFSCILMFFIGAPLGAIIRKGGMGLPIVFAMAIFIIFHFVNTFGKKVAQEGGIPAFFGVWLSTLVLIPLAVYLTKTAINDIGGLITLDQIGTSFKNLLRLNTYQESPDENAVLVDIENYAFTKDDAWYELEKLSTQTLINVVKYAKKNNYSFDYRTKALLILNERGITQEQLAETNNLHDSSYTIVRSLLADYKLHARITLFFSILTFVLSNALVNKINVITILGFVVSLVLYYVFLAISKSNLKEIEKISNKQIIDKVYTLLYFMFPLYIIGYFTYNKHLKKAFTDY</sequence>
<comment type="caution">
    <text evidence="7">The sequence shown here is derived from an EMBL/GenBank/DDBJ whole genome shotgun (WGS) entry which is preliminary data.</text>
</comment>
<evidence type="ECO:0000256" key="4">
    <source>
        <dbReference type="ARBA" id="ARBA00022989"/>
    </source>
</evidence>
<dbReference type="RefSeq" id="WP_103725620.1">
    <property type="nucleotide sequence ID" value="NZ_PQNY01000005.1"/>
</dbReference>
<feature type="transmembrane region" description="Helical" evidence="6">
    <location>
        <begin position="99"/>
        <end position="118"/>
    </location>
</feature>
<evidence type="ECO:0000256" key="6">
    <source>
        <dbReference type="SAM" id="Phobius"/>
    </source>
</evidence>
<evidence type="ECO:0000313" key="8">
    <source>
        <dbReference type="Proteomes" id="UP000237056"/>
    </source>
</evidence>
<reference evidence="7 8" key="1">
    <citation type="submission" date="2018-01" db="EMBL/GenBank/DDBJ databases">
        <title>Genomic Encyclopedia of Type Strains, Phase I: the one thousand microbial genomes (KMG-I) project.</title>
        <authorList>
            <person name="Goeker M."/>
        </authorList>
    </citation>
    <scope>NUCLEOTIDE SEQUENCE [LARGE SCALE GENOMIC DNA]</scope>
    <source>
        <strain evidence="7 8">DSM 17960</strain>
    </source>
</reference>
<protein>
    <submittedName>
        <fullName evidence="7">Lipopolysaccharide export system permease protein</fullName>
    </submittedName>
</protein>
<organism evidence="7 8">
    <name type="scientific">Flavobacterium croceum DSM 17960</name>
    <dbReference type="NCBI Taxonomy" id="1121886"/>
    <lineage>
        <taxon>Bacteria</taxon>
        <taxon>Pseudomonadati</taxon>
        <taxon>Bacteroidota</taxon>
        <taxon>Flavobacteriia</taxon>
        <taxon>Flavobacteriales</taxon>
        <taxon>Flavobacteriaceae</taxon>
        <taxon>Flavobacterium</taxon>
    </lineage>
</organism>
<feature type="transmembrane region" description="Helical" evidence="6">
    <location>
        <begin position="566"/>
        <end position="585"/>
    </location>
</feature>
<proteinExistence type="predicted"/>
<keyword evidence="4 6" id="KW-1133">Transmembrane helix</keyword>
<dbReference type="EMBL" id="PQNY01000005">
    <property type="protein sequence ID" value="POS02184.1"/>
    <property type="molecule type" value="Genomic_DNA"/>
</dbReference>
<dbReference type="AlphaFoldDB" id="A0A2S4N904"/>
<feature type="transmembrane region" description="Helical" evidence="6">
    <location>
        <begin position="60"/>
        <end position="78"/>
    </location>
</feature>
<feature type="transmembrane region" description="Helical" evidence="6">
    <location>
        <begin position="426"/>
        <end position="445"/>
    </location>
</feature>
<name>A0A2S4N904_9FLAO</name>
<dbReference type="GO" id="GO:0043190">
    <property type="term" value="C:ATP-binding cassette (ABC) transporter complex"/>
    <property type="evidence" value="ECO:0007669"/>
    <property type="project" value="TreeGrafter"/>
</dbReference>
<keyword evidence="5 6" id="KW-0472">Membrane</keyword>
<feature type="transmembrane region" description="Helical" evidence="6">
    <location>
        <begin position="369"/>
        <end position="389"/>
    </location>
</feature>